<protein>
    <recommendedName>
        <fullName evidence="3">Antitoxin</fullName>
    </recommendedName>
</protein>
<evidence type="ECO:0000313" key="1">
    <source>
        <dbReference type="EMBL" id="MBB5317244.1"/>
    </source>
</evidence>
<reference evidence="1" key="1">
    <citation type="submission" date="2020-08" db="EMBL/GenBank/DDBJ databases">
        <title>Genomic Encyclopedia of Type Strains, Phase IV (KMG-V): Genome sequencing to study the core and pangenomes of soil and plant-associated prokaryotes.</title>
        <authorList>
            <person name="Whitman W."/>
        </authorList>
    </citation>
    <scope>NUCLEOTIDE SEQUENCE [LARGE SCALE GENOMIC DNA]</scope>
    <source>
        <strain evidence="1">M8UP27</strain>
    </source>
</reference>
<accession>A0A7W8IHG6</accession>
<evidence type="ECO:0008006" key="3">
    <source>
        <dbReference type="Google" id="ProtNLM"/>
    </source>
</evidence>
<gene>
    <name evidence="1" type="ORF">HDF09_001913</name>
</gene>
<keyword evidence="2" id="KW-1185">Reference proteome</keyword>
<evidence type="ECO:0000313" key="2">
    <source>
        <dbReference type="Proteomes" id="UP000568106"/>
    </source>
</evidence>
<proteinExistence type="predicted"/>
<dbReference type="EMBL" id="JACHDY010000002">
    <property type="protein sequence ID" value="MBB5317244.1"/>
    <property type="molecule type" value="Genomic_DNA"/>
</dbReference>
<dbReference type="AlphaFoldDB" id="A0A7W8IHG6"/>
<name>A0A7W8IHG6_9BACT</name>
<comment type="caution">
    <text evidence="1">The sequence shown here is derived from an EMBL/GenBank/DDBJ whole genome shotgun (WGS) entry which is preliminary data.</text>
</comment>
<sequence length="78" mass="8691">MRTTVDIPDPIYRELKARAAREGTSVKELILKGVSITLRSEAPAPKRKGKLKFPVIRSKNPGTLKLGPEGVYEYIPFP</sequence>
<dbReference type="Proteomes" id="UP000568106">
    <property type="component" value="Unassembled WGS sequence"/>
</dbReference>
<organism evidence="1 2">
    <name type="scientific">Tunturiibacter empetritectus</name>
    <dbReference type="NCBI Taxonomy" id="3069691"/>
    <lineage>
        <taxon>Bacteria</taxon>
        <taxon>Pseudomonadati</taxon>
        <taxon>Acidobacteriota</taxon>
        <taxon>Terriglobia</taxon>
        <taxon>Terriglobales</taxon>
        <taxon>Acidobacteriaceae</taxon>
        <taxon>Tunturiibacter</taxon>
    </lineage>
</organism>